<proteinExistence type="predicted"/>
<feature type="compositionally biased region" description="Acidic residues" evidence="1">
    <location>
        <begin position="255"/>
        <end position="265"/>
    </location>
</feature>
<sequence length="265" mass="28878">MDLGTGESTLMGIFESAISQSIDQVSSRHTIDIDVMIDLMKTTLVAGRKGLLSAGIHPRSPAVPGARLRQSNDAASDSEGSDNNGRDNERAATPSPTLVPSSERGESESGGTNGDESEVEPAQPEFHNRVHRGLHCTLTDVDDPATACTGSFRDESALRDHRHRYHHVFTAGESGAEKERSTSAAWLGRVGTKTLGRRIPIERGQANQVKACYPPIMMRLHLMSKKELIAELITTRQEWTSWESVEESLAGLEQNSDDEDGMDID</sequence>
<dbReference type="EMBL" id="JAUIQD010000001">
    <property type="protein sequence ID" value="KAK3364369.1"/>
    <property type="molecule type" value="Genomic_DNA"/>
</dbReference>
<reference evidence="2" key="2">
    <citation type="submission" date="2023-06" db="EMBL/GenBank/DDBJ databases">
        <authorList>
            <consortium name="Lawrence Berkeley National Laboratory"/>
            <person name="Haridas S."/>
            <person name="Hensen N."/>
            <person name="Bonometti L."/>
            <person name="Westerberg I."/>
            <person name="Brannstrom I.O."/>
            <person name="Guillou S."/>
            <person name="Cros-Aarteil S."/>
            <person name="Calhoun S."/>
            <person name="Kuo A."/>
            <person name="Mondo S."/>
            <person name="Pangilinan J."/>
            <person name="Riley R."/>
            <person name="Labutti K."/>
            <person name="Andreopoulos B."/>
            <person name="Lipzen A."/>
            <person name="Chen C."/>
            <person name="Yanf M."/>
            <person name="Daum C."/>
            <person name="Ng V."/>
            <person name="Clum A."/>
            <person name="Steindorff A."/>
            <person name="Ohm R."/>
            <person name="Martin F."/>
            <person name="Silar P."/>
            <person name="Natvig D."/>
            <person name="Lalanne C."/>
            <person name="Gautier V."/>
            <person name="Ament-Velasquez S.L."/>
            <person name="Kruys A."/>
            <person name="Hutchinson M.I."/>
            <person name="Powell A.J."/>
            <person name="Barry K."/>
            <person name="Miller A.N."/>
            <person name="Grigoriev I.V."/>
            <person name="Debuchy R."/>
            <person name="Gladieux P."/>
            <person name="Thoren M.H."/>
            <person name="Johannesson H."/>
        </authorList>
    </citation>
    <scope>NUCLEOTIDE SEQUENCE</scope>
    <source>
        <strain evidence="2">CBS 955.72</strain>
    </source>
</reference>
<feature type="region of interest" description="Disordered" evidence="1">
    <location>
        <begin position="54"/>
        <end position="122"/>
    </location>
</feature>
<protein>
    <submittedName>
        <fullName evidence="2">Uncharacterized protein</fullName>
    </submittedName>
</protein>
<evidence type="ECO:0000256" key="1">
    <source>
        <dbReference type="SAM" id="MobiDB-lite"/>
    </source>
</evidence>
<dbReference type="Proteomes" id="UP001275084">
    <property type="component" value="Unassembled WGS sequence"/>
</dbReference>
<evidence type="ECO:0000313" key="2">
    <source>
        <dbReference type="EMBL" id="KAK3364369.1"/>
    </source>
</evidence>
<comment type="caution">
    <text evidence="2">The sequence shown here is derived from an EMBL/GenBank/DDBJ whole genome shotgun (WGS) entry which is preliminary data.</text>
</comment>
<keyword evidence="3" id="KW-1185">Reference proteome</keyword>
<evidence type="ECO:0000313" key="3">
    <source>
        <dbReference type="Proteomes" id="UP001275084"/>
    </source>
</evidence>
<name>A0AAJ0ML07_9PEZI</name>
<reference evidence="2" key="1">
    <citation type="journal article" date="2023" name="Mol. Phylogenet. Evol.">
        <title>Genome-scale phylogeny and comparative genomics of the fungal order Sordariales.</title>
        <authorList>
            <person name="Hensen N."/>
            <person name="Bonometti L."/>
            <person name="Westerberg I."/>
            <person name="Brannstrom I.O."/>
            <person name="Guillou S."/>
            <person name="Cros-Aarteil S."/>
            <person name="Calhoun S."/>
            <person name="Haridas S."/>
            <person name="Kuo A."/>
            <person name="Mondo S."/>
            <person name="Pangilinan J."/>
            <person name="Riley R."/>
            <person name="LaButti K."/>
            <person name="Andreopoulos B."/>
            <person name="Lipzen A."/>
            <person name="Chen C."/>
            <person name="Yan M."/>
            <person name="Daum C."/>
            <person name="Ng V."/>
            <person name="Clum A."/>
            <person name="Steindorff A."/>
            <person name="Ohm R.A."/>
            <person name="Martin F."/>
            <person name="Silar P."/>
            <person name="Natvig D.O."/>
            <person name="Lalanne C."/>
            <person name="Gautier V."/>
            <person name="Ament-Velasquez S.L."/>
            <person name="Kruys A."/>
            <person name="Hutchinson M.I."/>
            <person name="Powell A.J."/>
            <person name="Barry K."/>
            <person name="Miller A.N."/>
            <person name="Grigoriev I.V."/>
            <person name="Debuchy R."/>
            <person name="Gladieux P."/>
            <person name="Hiltunen Thoren M."/>
            <person name="Johannesson H."/>
        </authorList>
    </citation>
    <scope>NUCLEOTIDE SEQUENCE</scope>
    <source>
        <strain evidence="2">CBS 955.72</strain>
    </source>
</reference>
<accession>A0AAJ0ML07</accession>
<dbReference type="AlphaFoldDB" id="A0AAJ0ML07"/>
<feature type="region of interest" description="Disordered" evidence="1">
    <location>
        <begin position="246"/>
        <end position="265"/>
    </location>
</feature>
<organism evidence="2 3">
    <name type="scientific">Lasiosphaeria hispida</name>
    <dbReference type="NCBI Taxonomy" id="260671"/>
    <lineage>
        <taxon>Eukaryota</taxon>
        <taxon>Fungi</taxon>
        <taxon>Dikarya</taxon>
        <taxon>Ascomycota</taxon>
        <taxon>Pezizomycotina</taxon>
        <taxon>Sordariomycetes</taxon>
        <taxon>Sordariomycetidae</taxon>
        <taxon>Sordariales</taxon>
        <taxon>Lasiosphaeriaceae</taxon>
        <taxon>Lasiosphaeria</taxon>
    </lineage>
</organism>
<gene>
    <name evidence="2" type="ORF">B0T25DRAFT_563393</name>
</gene>